<reference evidence="6 7" key="1">
    <citation type="submission" date="2021-04" db="EMBL/GenBank/DDBJ databases">
        <authorList>
            <person name="Bliznina A."/>
        </authorList>
    </citation>
    <scope>NUCLEOTIDE SEQUENCE [LARGE SCALE GENOMIC DNA]</scope>
</reference>
<dbReference type="Gene3D" id="2.60.40.10">
    <property type="entry name" value="Immunoglobulins"/>
    <property type="match status" value="3"/>
</dbReference>
<name>A0ABN7RPD4_OIKDI</name>
<dbReference type="SUPFAM" id="SSF48726">
    <property type="entry name" value="Immunoglobulin"/>
    <property type="match status" value="3"/>
</dbReference>
<evidence type="ECO:0000256" key="2">
    <source>
        <dbReference type="ARBA" id="ARBA00022490"/>
    </source>
</evidence>
<dbReference type="PANTHER" id="PTHR35971:SF5">
    <property type="entry name" value="OBSCURIN LIKE CYTOSKELETAL ADAPTOR 1"/>
    <property type="match status" value="1"/>
</dbReference>
<dbReference type="InterPro" id="IPR036179">
    <property type="entry name" value="Ig-like_dom_sf"/>
</dbReference>
<feature type="domain" description="Immunoglobulin I-set" evidence="5">
    <location>
        <begin position="216"/>
        <end position="290"/>
    </location>
</feature>
<keyword evidence="4" id="KW-1015">Disulfide bond</keyword>
<protein>
    <submittedName>
        <fullName evidence="6">Oidioi.mRNA.OKI2018_I69.PAR.g10195.t1.cds</fullName>
    </submittedName>
</protein>
<dbReference type="EMBL" id="OU015568">
    <property type="protein sequence ID" value="CAG5082738.1"/>
    <property type="molecule type" value="Genomic_DNA"/>
</dbReference>
<evidence type="ECO:0000256" key="4">
    <source>
        <dbReference type="ARBA" id="ARBA00023157"/>
    </source>
</evidence>
<evidence type="ECO:0000259" key="5">
    <source>
        <dbReference type="Pfam" id="PF07679"/>
    </source>
</evidence>
<dbReference type="InterPro" id="IPR013098">
    <property type="entry name" value="Ig_I-set"/>
</dbReference>
<evidence type="ECO:0000313" key="7">
    <source>
        <dbReference type="Proteomes" id="UP001158576"/>
    </source>
</evidence>
<keyword evidence="2" id="KW-0963">Cytoplasm</keyword>
<organism evidence="6 7">
    <name type="scientific">Oikopleura dioica</name>
    <name type="common">Tunicate</name>
    <dbReference type="NCBI Taxonomy" id="34765"/>
    <lineage>
        <taxon>Eukaryota</taxon>
        <taxon>Metazoa</taxon>
        <taxon>Chordata</taxon>
        <taxon>Tunicata</taxon>
        <taxon>Appendicularia</taxon>
        <taxon>Copelata</taxon>
        <taxon>Oikopleuridae</taxon>
        <taxon>Oikopleura</taxon>
    </lineage>
</organism>
<evidence type="ECO:0000256" key="3">
    <source>
        <dbReference type="ARBA" id="ARBA00022553"/>
    </source>
</evidence>
<comment type="subcellular location">
    <subcellularLocation>
        <location evidence="1">Cytoplasm</location>
    </subcellularLocation>
</comment>
<dbReference type="InterPro" id="IPR052385">
    <property type="entry name" value="Obscurin/Obscurin-like_Reg"/>
</dbReference>
<proteinExistence type="predicted"/>
<gene>
    <name evidence="6" type="ORF">OKIOD_LOCUS1753</name>
</gene>
<dbReference type="InterPro" id="IPR013783">
    <property type="entry name" value="Ig-like_fold"/>
</dbReference>
<accession>A0ABN7RPD4</accession>
<evidence type="ECO:0000256" key="1">
    <source>
        <dbReference type="ARBA" id="ARBA00004496"/>
    </source>
</evidence>
<dbReference type="Proteomes" id="UP001158576">
    <property type="component" value="Chromosome PAR"/>
</dbReference>
<dbReference type="Pfam" id="PF07679">
    <property type="entry name" value="I-set"/>
    <property type="match status" value="1"/>
</dbReference>
<evidence type="ECO:0000313" key="6">
    <source>
        <dbReference type="EMBL" id="CAG5082738.1"/>
    </source>
</evidence>
<dbReference type="PANTHER" id="PTHR35971">
    <property type="entry name" value="SI:DKEY-31G6.6"/>
    <property type="match status" value="1"/>
</dbReference>
<keyword evidence="3" id="KW-0597">Phosphoprotein</keyword>
<sequence>MSQLPYDIKLKCGKAKKGQDNSAALDFRSLLKHVGAFSKKMAHSLSFTVGDRIMLEVETSNEVTKGEWQKAGKKVCENNRIRIIQQGCRRRLIIDSCILSDDANFSYVCGTERSDCEVFVRDLPCTIIVPLEDTQMIVGQQVIMTAKLSVAGAKARLFHEGSEVKMSKDVTYFVKDKLFEFRIDKLKYDHAGFYQLKTNGDECLAELIVEDKPIDFSSGFSDLTVNCTEYAEFKCQVNDPEIEGRWYKDGIPIVESERIKFVNDGCLRKICIYDVRTSDIGEYEYRCKSGKTELSMTACLDAIELVVEKPKEPPKIYLNLNENRENLFAMFVESASIEDFSVVAVELSEEIRFEYICELADRSLEQLAADVAKKTWEELQSTARTICNSLAQVATEDPDFVFPQNHWHGEKKKAYDRNVGVLRKALRKLPEDGVVRLIRVSVDKEPSQSRKRKTTTIRDLPDVDELTIDSFAFLEDKLNKHQLNAILMIANAQSSSFRELQLRKVAEICNETPPTLTEEETLSSQLEEVVISQPTSSYSQELPKEKVSSIIDRVDLKESCLLLSTEKNIAPAVINDVIVEVFQNIPDAIIEPFTDRSLRNHLPLVQPLQHQQEIVFIEEATSLSIGLDSTTISGIEYSSLTILSSDGDSLFWDIKKVADHSGATVADQFNSKMKEYPEDIQRLIAEKTQSLHSDRAPAAKKSVEIIKKSLDKVCARDRVYIPCSMHIPLNCEKGLRASMPKDILDQVALLEKVLSSHRLHQTKSSKGADFLTFLKAKKLGSENVLLESLALYSNVRFSVFAKNLENVLINLPYIEEFLSREGHKTTSKFITDNKQRFQVELLAAIFVYKNVVAPWWEKVRAKSDVEYYETLKQELDLTFEGIISAASPFIVVRSKSKNLMLQNDGETTLFKAVADSIQKNNFKELNDAIKSKAELVKNVFHRFRIQDDTTPLIGEVTWTNQLAEMSMGALKRIYGIRFNLNHENLALAGKSSYNRPISFWRERDASKIEQVFKRGTLKRLSDARKRRKESADAAQIEAEIKRQKKHKEETERETKLLADIHDYIPMNLDSAHFKQMKKAFDRKAKVTTSAKEFRALCIMKMRECFDLRQNKEAGAWEDKNPSSKEIDAYNSYLLIFRK</sequence>
<keyword evidence="7" id="KW-1185">Reference proteome</keyword>